<evidence type="ECO:0000313" key="4">
    <source>
        <dbReference type="EMBL" id="OXZ33857.1"/>
    </source>
</evidence>
<evidence type="ECO:0000313" key="5">
    <source>
        <dbReference type="Proteomes" id="UP000215546"/>
    </source>
</evidence>
<sequence length="458" mass="53589">MKFIGREHELEKLNTEFSKKNFSMCVIYGRRRVGKTYLIQKFMKEKSGSYFVGVESDKFINLNHLSQSIYKACNYDGNLPTFTDIDHAFRFLFEYSVNHRIAFVIDEYPYIAESFPSISSVLQNLIDEYKTTSKLFLILCGSSMSFMENQVLGYKSPLYGRRSIQLKINPFSYKESALFVENYSNHDKAIVFGLTGGVAEYLVFFDDSISLQENIINNFLSVQGRLYEEPSNLLKQELRDPKRYNDILYLISHGQTKVSEISNKLGVQSGSISPYLESLIELGIIERKTPVTNRKSNRPIYLIKDTMFNFWYKFVQPNLNLINIELGHRVYSEKIENYINDYMGKIFEKISIEYLEYRIKSGDLSFLPTDYGNWWGNDPLRKKQSEIDILAYDSENYLFVECKWKNGLCPESVLNELIEKSKIFNSNQKFYWIISMSGFEDFSYDDNVELITLDDMYA</sequence>
<dbReference type="AlphaFoldDB" id="A0A233VNA7"/>
<dbReference type="InterPro" id="IPR027417">
    <property type="entry name" value="P-loop_NTPase"/>
</dbReference>
<proteinExistence type="predicted"/>
<evidence type="ECO:0000259" key="1">
    <source>
        <dbReference type="Pfam" id="PF01022"/>
    </source>
</evidence>
<dbReference type="Pfam" id="PF01637">
    <property type="entry name" value="ATPase_2"/>
    <property type="match status" value="1"/>
</dbReference>
<dbReference type="Pfam" id="PF03008">
    <property type="entry name" value="DUF234"/>
    <property type="match status" value="1"/>
</dbReference>
<protein>
    <submittedName>
        <fullName evidence="4">ATPase</fullName>
    </submittedName>
</protein>
<feature type="domain" description="DUF234" evidence="3">
    <location>
        <begin position="311"/>
        <end position="406"/>
    </location>
</feature>
<evidence type="ECO:0000259" key="3">
    <source>
        <dbReference type="Pfam" id="PF03008"/>
    </source>
</evidence>
<dbReference type="CDD" id="cd00090">
    <property type="entry name" value="HTH_ARSR"/>
    <property type="match status" value="1"/>
</dbReference>
<dbReference type="SUPFAM" id="SSF52540">
    <property type="entry name" value="P-loop containing nucleoside triphosphate hydrolases"/>
    <property type="match status" value="1"/>
</dbReference>
<dbReference type="Gene3D" id="1.10.10.10">
    <property type="entry name" value="Winged helix-like DNA-binding domain superfamily/Winged helix DNA-binding domain"/>
    <property type="match status" value="1"/>
</dbReference>
<dbReference type="InterPro" id="IPR036390">
    <property type="entry name" value="WH_DNA-bd_sf"/>
</dbReference>
<dbReference type="PANTHER" id="PTHR34704:SF1">
    <property type="entry name" value="ATPASE"/>
    <property type="match status" value="1"/>
</dbReference>
<dbReference type="Pfam" id="PF01022">
    <property type="entry name" value="HTH_5"/>
    <property type="match status" value="1"/>
</dbReference>
<dbReference type="RefSeq" id="WP_094208250.1">
    <property type="nucleotide sequence ID" value="NZ_NDYE01000005.1"/>
</dbReference>
<dbReference type="InterPro" id="IPR001845">
    <property type="entry name" value="HTH_ArsR_DNA-bd_dom"/>
</dbReference>
<gene>
    <name evidence="4" type="ORF">B9N55_03025</name>
</gene>
<dbReference type="SUPFAM" id="SSF52980">
    <property type="entry name" value="Restriction endonuclease-like"/>
    <property type="match status" value="1"/>
</dbReference>
<dbReference type="PANTHER" id="PTHR34704">
    <property type="entry name" value="ATPASE"/>
    <property type="match status" value="1"/>
</dbReference>
<dbReference type="GO" id="GO:0005524">
    <property type="term" value="F:ATP binding"/>
    <property type="evidence" value="ECO:0007669"/>
    <property type="project" value="InterPro"/>
</dbReference>
<reference evidence="5" key="1">
    <citation type="submission" date="2017-04" db="EMBL/GenBank/DDBJ databases">
        <title>Finegoldia magna isolated from orthopedic joint implant-associated infections.</title>
        <authorList>
            <person name="Bjorklund S."/>
            <person name="Bruggemann H."/>
            <person name="Jensen A."/>
            <person name="Hellmark B."/>
            <person name="Soderquist B."/>
        </authorList>
    </citation>
    <scope>NUCLEOTIDE SEQUENCE [LARGE SCALE GENOMIC DNA]</scope>
    <source>
        <strain evidence="5">12T273</strain>
    </source>
</reference>
<evidence type="ECO:0000259" key="2">
    <source>
        <dbReference type="Pfam" id="PF01637"/>
    </source>
</evidence>
<name>A0A233VNA7_FINMA</name>
<dbReference type="InterPro" id="IPR011335">
    <property type="entry name" value="Restrct_endonuc-II-like"/>
</dbReference>
<dbReference type="Proteomes" id="UP000215546">
    <property type="component" value="Unassembled WGS sequence"/>
</dbReference>
<dbReference type="InterPro" id="IPR011991">
    <property type="entry name" value="ArsR-like_HTH"/>
</dbReference>
<accession>A0A233VNA7</accession>
<dbReference type="GO" id="GO:0003700">
    <property type="term" value="F:DNA-binding transcription factor activity"/>
    <property type="evidence" value="ECO:0007669"/>
    <property type="project" value="InterPro"/>
</dbReference>
<feature type="domain" description="ATPase" evidence="2">
    <location>
        <begin position="3"/>
        <end position="203"/>
    </location>
</feature>
<dbReference type="InterPro" id="IPR036388">
    <property type="entry name" value="WH-like_DNA-bd_sf"/>
</dbReference>
<dbReference type="InterPro" id="IPR011579">
    <property type="entry name" value="ATPase_dom"/>
</dbReference>
<dbReference type="EMBL" id="NDYE01000005">
    <property type="protein sequence ID" value="OXZ33857.1"/>
    <property type="molecule type" value="Genomic_DNA"/>
</dbReference>
<organism evidence="4 5">
    <name type="scientific">Finegoldia magna</name>
    <name type="common">Peptostreptococcus magnus</name>
    <dbReference type="NCBI Taxonomy" id="1260"/>
    <lineage>
        <taxon>Bacteria</taxon>
        <taxon>Bacillati</taxon>
        <taxon>Bacillota</taxon>
        <taxon>Tissierellia</taxon>
        <taxon>Tissierellales</taxon>
        <taxon>Peptoniphilaceae</taxon>
        <taxon>Finegoldia</taxon>
    </lineage>
</organism>
<dbReference type="Gene3D" id="3.40.50.300">
    <property type="entry name" value="P-loop containing nucleotide triphosphate hydrolases"/>
    <property type="match status" value="1"/>
</dbReference>
<comment type="caution">
    <text evidence="4">The sequence shown here is derived from an EMBL/GenBank/DDBJ whole genome shotgun (WGS) entry which is preliminary data.</text>
</comment>
<dbReference type="InterPro" id="IPR004256">
    <property type="entry name" value="DUF234"/>
</dbReference>
<feature type="domain" description="HTH arsR-type" evidence="1">
    <location>
        <begin position="246"/>
        <end position="286"/>
    </location>
</feature>
<dbReference type="SUPFAM" id="SSF46785">
    <property type="entry name" value="Winged helix' DNA-binding domain"/>
    <property type="match status" value="1"/>
</dbReference>